<gene>
    <name evidence="1" type="ORF">DFH08DRAFT_818713</name>
</gene>
<protein>
    <submittedName>
        <fullName evidence="1">Uncharacterized protein</fullName>
    </submittedName>
</protein>
<comment type="caution">
    <text evidence="1">The sequence shown here is derived from an EMBL/GenBank/DDBJ whole genome shotgun (WGS) entry which is preliminary data.</text>
</comment>
<evidence type="ECO:0000313" key="2">
    <source>
        <dbReference type="Proteomes" id="UP001218218"/>
    </source>
</evidence>
<dbReference type="Gene3D" id="1.20.930.20">
    <property type="entry name" value="Adaptor protein Cbl, N-terminal domain"/>
    <property type="match status" value="1"/>
</dbReference>
<evidence type="ECO:0000313" key="1">
    <source>
        <dbReference type="EMBL" id="KAJ7321349.1"/>
    </source>
</evidence>
<organism evidence="1 2">
    <name type="scientific">Mycena albidolilacea</name>
    <dbReference type="NCBI Taxonomy" id="1033008"/>
    <lineage>
        <taxon>Eukaryota</taxon>
        <taxon>Fungi</taxon>
        <taxon>Dikarya</taxon>
        <taxon>Basidiomycota</taxon>
        <taxon>Agaricomycotina</taxon>
        <taxon>Agaricomycetes</taxon>
        <taxon>Agaricomycetidae</taxon>
        <taxon>Agaricales</taxon>
        <taxon>Marasmiineae</taxon>
        <taxon>Mycenaceae</taxon>
        <taxon>Mycena</taxon>
    </lineage>
</organism>
<accession>A0AAD6ZH73</accession>
<dbReference type="AlphaFoldDB" id="A0AAD6ZH73"/>
<proteinExistence type="predicted"/>
<dbReference type="InterPro" id="IPR036537">
    <property type="entry name" value="Adaptor_Cbl_N_dom_sf"/>
</dbReference>
<sequence>MSHNPSVAQNRLADLTTCLAVVAKSLKQLSCRKRAFWPIRGYETLQTYRRVTGQQQVFSDNSQAMEPEWSANTGPHTVCTIVPTTTTNFDTPFLVAISSTTLALVTVFQTVRQNKKECTEIMEQIYELLTAIIALHIQSDPIGALSPSMLHEIGKVTETLHKVYVFVEAQQASSRIKLFFRQGEMTMLLKDCKAGLQQALLISKQIVANNSILKKVLSKVQGASLLENVTDIQLKAQKMHEQVLELIEALSDTASSDRASSLKLPFLATV</sequence>
<dbReference type="InterPro" id="IPR059179">
    <property type="entry name" value="MLKL-like_MCAfunc"/>
</dbReference>
<name>A0AAD6ZH73_9AGAR</name>
<dbReference type="CDD" id="cd21037">
    <property type="entry name" value="MLKL_NTD"/>
    <property type="match status" value="1"/>
</dbReference>
<dbReference type="GO" id="GO:0007166">
    <property type="term" value="P:cell surface receptor signaling pathway"/>
    <property type="evidence" value="ECO:0007669"/>
    <property type="project" value="InterPro"/>
</dbReference>
<reference evidence="1" key="1">
    <citation type="submission" date="2023-03" db="EMBL/GenBank/DDBJ databases">
        <title>Massive genome expansion in bonnet fungi (Mycena s.s.) driven by repeated elements and novel gene families across ecological guilds.</title>
        <authorList>
            <consortium name="Lawrence Berkeley National Laboratory"/>
            <person name="Harder C.B."/>
            <person name="Miyauchi S."/>
            <person name="Viragh M."/>
            <person name="Kuo A."/>
            <person name="Thoen E."/>
            <person name="Andreopoulos B."/>
            <person name="Lu D."/>
            <person name="Skrede I."/>
            <person name="Drula E."/>
            <person name="Henrissat B."/>
            <person name="Morin E."/>
            <person name="Kohler A."/>
            <person name="Barry K."/>
            <person name="LaButti K."/>
            <person name="Morin E."/>
            <person name="Salamov A."/>
            <person name="Lipzen A."/>
            <person name="Mereny Z."/>
            <person name="Hegedus B."/>
            <person name="Baldrian P."/>
            <person name="Stursova M."/>
            <person name="Weitz H."/>
            <person name="Taylor A."/>
            <person name="Grigoriev I.V."/>
            <person name="Nagy L.G."/>
            <person name="Martin F."/>
            <person name="Kauserud H."/>
        </authorList>
    </citation>
    <scope>NUCLEOTIDE SEQUENCE</scope>
    <source>
        <strain evidence="1">CBHHK002</strain>
    </source>
</reference>
<dbReference type="Proteomes" id="UP001218218">
    <property type="component" value="Unassembled WGS sequence"/>
</dbReference>
<dbReference type="EMBL" id="JARIHO010000051">
    <property type="protein sequence ID" value="KAJ7321349.1"/>
    <property type="molecule type" value="Genomic_DNA"/>
</dbReference>
<keyword evidence="2" id="KW-1185">Reference proteome</keyword>